<evidence type="ECO:0000313" key="3">
    <source>
        <dbReference type="Proteomes" id="UP000235672"/>
    </source>
</evidence>
<keyword evidence="3" id="KW-1185">Reference proteome</keyword>
<accession>A0A2J6QCQ5</accession>
<reference evidence="2 3" key="1">
    <citation type="submission" date="2016-05" db="EMBL/GenBank/DDBJ databases">
        <title>A degradative enzymes factory behind the ericoid mycorrhizal symbiosis.</title>
        <authorList>
            <consortium name="DOE Joint Genome Institute"/>
            <person name="Martino E."/>
            <person name="Morin E."/>
            <person name="Grelet G."/>
            <person name="Kuo A."/>
            <person name="Kohler A."/>
            <person name="Daghino S."/>
            <person name="Barry K."/>
            <person name="Choi C."/>
            <person name="Cichocki N."/>
            <person name="Clum A."/>
            <person name="Copeland A."/>
            <person name="Hainaut M."/>
            <person name="Haridas S."/>
            <person name="Labutti K."/>
            <person name="Lindquist E."/>
            <person name="Lipzen A."/>
            <person name="Khouja H.-R."/>
            <person name="Murat C."/>
            <person name="Ohm R."/>
            <person name="Olson A."/>
            <person name="Spatafora J."/>
            <person name="Veneault-Fourrey C."/>
            <person name="Henrissat B."/>
            <person name="Grigoriev I."/>
            <person name="Martin F."/>
            <person name="Perotto S."/>
        </authorList>
    </citation>
    <scope>NUCLEOTIDE SEQUENCE [LARGE SCALE GENOMIC DNA]</scope>
    <source>
        <strain evidence="2 3">UAMH 7357</strain>
    </source>
</reference>
<dbReference type="AlphaFoldDB" id="A0A2J6QCQ5"/>
<feature type="compositionally biased region" description="Basic and acidic residues" evidence="1">
    <location>
        <begin position="82"/>
        <end position="95"/>
    </location>
</feature>
<evidence type="ECO:0000313" key="2">
    <source>
        <dbReference type="EMBL" id="PMD24050.1"/>
    </source>
</evidence>
<gene>
    <name evidence="2" type="ORF">NA56DRAFT_25043</name>
</gene>
<protein>
    <submittedName>
        <fullName evidence="2">Uncharacterized protein</fullName>
    </submittedName>
</protein>
<dbReference type="OrthoDB" id="4760831at2759"/>
<organism evidence="2 3">
    <name type="scientific">Hyaloscypha hepaticicola</name>
    <dbReference type="NCBI Taxonomy" id="2082293"/>
    <lineage>
        <taxon>Eukaryota</taxon>
        <taxon>Fungi</taxon>
        <taxon>Dikarya</taxon>
        <taxon>Ascomycota</taxon>
        <taxon>Pezizomycotina</taxon>
        <taxon>Leotiomycetes</taxon>
        <taxon>Helotiales</taxon>
        <taxon>Hyaloscyphaceae</taxon>
        <taxon>Hyaloscypha</taxon>
    </lineage>
</organism>
<evidence type="ECO:0000256" key="1">
    <source>
        <dbReference type="SAM" id="MobiDB-lite"/>
    </source>
</evidence>
<feature type="region of interest" description="Disordered" evidence="1">
    <location>
        <begin position="1"/>
        <end position="105"/>
    </location>
</feature>
<dbReference type="EMBL" id="KZ613473">
    <property type="protein sequence ID" value="PMD24050.1"/>
    <property type="molecule type" value="Genomic_DNA"/>
</dbReference>
<sequence length="176" mass="18727">MSAPEILATPPPGPGISSNSEASKDEVGAPPILEGLQHSGVPSPPAAHPLAPLAEGFDAGRGQAQSKIKNDHGARNSAHGSPRADEVKDFVKNEESTNLDKSTQYNTAGPFDNSLIRLNTHDTALMALADEHIPSIEKFGEDLQVAITAAWPTRHGNRYEEAHVLLLSWEDDNLGV</sequence>
<proteinExistence type="predicted"/>
<name>A0A2J6QCQ5_9HELO</name>
<dbReference type="STRING" id="1745343.A0A2J6QCQ5"/>
<dbReference type="Proteomes" id="UP000235672">
    <property type="component" value="Unassembled WGS sequence"/>
</dbReference>